<dbReference type="SUPFAM" id="SSF53822">
    <property type="entry name" value="Periplasmic binding protein-like I"/>
    <property type="match status" value="1"/>
</dbReference>
<protein>
    <submittedName>
        <fullName evidence="7">Catabolite control protein A</fullName>
    </submittedName>
    <submittedName>
        <fullName evidence="5">LacI family DNA-binding transcriptional regulator</fullName>
    </submittedName>
    <submittedName>
        <fullName evidence="6">LacI family transcriptional regulator</fullName>
    </submittedName>
</protein>
<evidence type="ECO:0000313" key="6">
    <source>
        <dbReference type="EMBL" id="OIM22008.1"/>
    </source>
</evidence>
<dbReference type="Proteomes" id="UP000181728">
    <property type="component" value="Unassembled WGS sequence"/>
</dbReference>
<dbReference type="RefSeq" id="WP_002822454.1">
    <property type="nucleotide sequence ID" value="NZ_CP038451.1"/>
</dbReference>
<dbReference type="EMBL" id="MLOK01000018">
    <property type="protein sequence ID" value="OIM22008.1"/>
    <property type="molecule type" value="Genomic_DNA"/>
</dbReference>
<reference evidence="7 9" key="2">
    <citation type="submission" date="2018-08" db="EMBL/GenBank/DDBJ databases">
        <authorList>
            <person name="Lorentzen P. G. S. M."/>
        </authorList>
    </citation>
    <scope>NUCLEOTIDE SEQUENCE [LARGE SCALE GENOMIC DNA]</scope>
    <source>
        <strain evidence="7 9">CRBO_1381</strain>
    </source>
</reference>
<keyword evidence="2 5" id="KW-0238">DNA-binding</keyword>
<dbReference type="Pfam" id="PF13377">
    <property type="entry name" value="Peripla_BP_3"/>
    <property type="match status" value="1"/>
</dbReference>
<dbReference type="SUPFAM" id="SSF47413">
    <property type="entry name" value="lambda repressor-like DNA-binding domains"/>
    <property type="match status" value="1"/>
</dbReference>
<dbReference type="Proteomes" id="UP001281024">
    <property type="component" value="Unassembled WGS sequence"/>
</dbReference>
<evidence type="ECO:0000313" key="7">
    <source>
        <dbReference type="EMBL" id="VDB97247.1"/>
    </source>
</evidence>
<evidence type="ECO:0000313" key="9">
    <source>
        <dbReference type="Proteomes" id="UP000294726"/>
    </source>
</evidence>
<dbReference type="PROSITE" id="PS50932">
    <property type="entry name" value="HTH_LACI_2"/>
    <property type="match status" value="1"/>
</dbReference>
<sequence length="344" mass="38519">MNKKITIKNVAKAADVSVATVSHVLNNYPDISEKTKRKVNQVVERLGYSPNIAARSLVYKKQKTIALILNEIDISKKVSLPAEVSLGVFDFCDEIAAQYVFYATTLKEQKEKSFKQFCQEHNITGAIVQGLKITDPYYEEIQSTDFPTVLIDLENKNPKIGSIGIDNRAAGMEITDFLIDNGHQQIGMINGSKYASVSLQRQLGYQDALIEHDIAVKEDFIEFADFSESLAYEKAKQLLSSHPEITAIFSASDLMALGVIKAAKELGRILPRDLSIFAFDNIAVSEFLSPSLSTVEQNMRGVAYRAAKLLDDIIDRNHENSWNIKSDYELVIRNSVINRFKTIN</sequence>
<dbReference type="GO" id="GO:0000976">
    <property type="term" value="F:transcription cis-regulatory region binding"/>
    <property type="evidence" value="ECO:0007669"/>
    <property type="project" value="TreeGrafter"/>
</dbReference>
<dbReference type="CDD" id="cd06267">
    <property type="entry name" value="PBP1_LacI_sugar_binding-like"/>
    <property type="match status" value="1"/>
</dbReference>
<dbReference type="GO" id="GO:0003700">
    <property type="term" value="F:DNA-binding transcription factor activity"/>
    <property type="evidence" value="ECO:0007669"/>
    <property type="project" value="TreeGrafter"/>
</dbReference>
<name>A0A650C6I7_OENOE</name>
<accession>A0A650C6I7</accession>
<gene>
    <name evidence="6" type="ORF">ATX59_01325</name>
    <name evidence="5" type="ORF">GA838_04755</name>
    <name evidence="7" type="ORF">OENI_0251</name>
</gene>
<evidence type="ECO:0000313" key="5">
    <source>
        <dbReference type="EMBL" id="MDV7715079.1"/>
    </source>
</evidence>
<evidence type="ECO:0000313" key="8">
    <source>
        <dbReference type="Proteomes" id="UP000181728"/>
    </source>
</evidence>
<keyword evidence="3" id="KW-0804">Transcription</keyword>
<dbReference type="CDD" id="cd01392">
    <property type="entry name" value="HTH_LacI"/>
    <property type="match status" value="1"/>
</dbReference>
<evidence type="ECO:0000256" key="2">
    <source>
        <dbReference type="ARBA" id="ARBA00023125"/>
    </source>
</evidence>
<dbReference type="AlphaFoldDB" id="A0A650C6I7"/>
<dbReference type="Gene3D" id="3.40.50.2300">
    <property type="match status" value="2"/>
</dbReference>
<evidence type="ECO:0000256" key="1">
    <source>
        <dbReference type="ARBA" id="ARBA00023015"/>
    </source>
</evidence>
<proteinExistence type="predicted"/>
<dbReference type="Gene3D" id="1.10.260.40">
    <property type="entry name" value="lambda repressor-like DNA-binding domains"/>
    <property type="match status" value="1"/>
</dbReference>
<dbReference type="SMART" id="SM00354">
    <property type="entry name" value="HTH_LACI"/>
    <property type="match status" value="1"/>
</dbReference>
<reference evidence="6 8" key="1">
    <citation type="journal article" date="2016" name="BMC Genomics">
        <title>Consensus pan-genome assembly of the specialised wine bacterium Oenococcus oeni.</title>
        <authorList>
            <person name="Sternes P.R."/>
            <person name="Borneman A.R."/>
        </authorList>
    </citation>
    <scope>NUCLEOTIDE SEQUENCE [LARGE SCALE GENOMIC DNA]</scope>
    <source>
        <strain evidence="6 8">AWRIB661</strain>
    </source>
</reference>
<keyword evidence="1" id="KW-0805">Transcription regulation</keyword>
<dbReference type="EMBL" id="LR031358">
    <property type="protein sequence ID" value="VDB97247.1"/>
    <property type="molecule type" value="Genomic_DNA"/>
</dbReference>
<dbReference type="InterPro" id="IPR046335">
    <property type="entry name" value="LacI/GalR-like_sensor"/>
</dbReference>
<dbReference type="InterPro" id="IPR010982">
    <property type="entry name" value="Lambda_DNA-bd_dom_sf"/>
</dbReference>
<dbReference type="InterPro" id="IPR028082">
    <property type="entry name" value="Peripla_BP_I"/>
</dbReference>
<evidence type="ECO:0000259" key="4">
    <source>
        <dbReference type="PROSITE" id="PS50932"/>
    </source>
</evidence>
<reference evidence="5" key="3">
    <citation type="submission" date="2019-10" db="EMBL/GenBank/DDBJ databases">
        <title>Malate fermentation in French cider.</title>
        <authorList>
            <person name="Cousin F.J."/>
            <person name="Medina Fernandez S."/>
            <person name="Misery B."/>
            <person name="Laplace J.-M."/>
            <person name="Cretenet M."/>
        </authorList>
    </citation>
    <scope>NUCLEOTIDE SEQUENCE</scope>
    <source>
        <strain evidence="5">UCMA15129</strain>
    </source>
</reference>
<dbReference type="Proteomes" id="UP000294726">
    <property type="component" value="Chromosome"/>
</dbReference>
<dbReference type="InterPro" id="IPR000843">
    <property type="entry name" value="HTH_LacI"/>
</dbReference>
<organism evidence="6 8">
    <name type="scientific">Oenococcus oeni</name>
    <name type="common">Leuconostoc oenos</name>
    <dbReference type="NCBI Taxonomy" id="1247"/>
    <lineage>
        <taxon>Bacteria</taxon>
        <taxon>Bacillati</taxon>
        <taxon>Bacillota</taxon>
        <taxon>Bacilli</taxon>
        <taxon>Lactobacillales</taxon>
        <taxon>Lactobacillaceae</taxon>
        <taxon>Oenococcus</taxon>
    </lineage>
</organism>
<dbReference type="Pfam" id="PF00356">
    <property type="entry name" value="LacI"/>
    <property type="match status" value="1"/>
</dbReference>
<feature type="domain" description="HTH lacI-type" evidence="4">
    <location>
        <begin position="5"/>
        <end position="59"/>
    </location>
</feature>
<dbReference type="EMBL" id="WERV01000003">
    <property type="protein sequence ID" value="MDV7715079.1"/>
    <property type="molecule type" value="Genomic_DNA"/>
</dbReference>
<evidence type="ECO:0000256" key="3">
    <source>
        <dbReference type="ARBA" id="ARBA00023163"/>
    </source>
</evidence>
<dbReference type="PANTHER" id="PTHR30146:SF109">
    <property type="entry name" value="HTH-TYPE TRANSCRIPTIONAL REGULATOR GALS"/>
    <property type="match status" value="1"/>
</dbReference>
<dbReference type="PANTHER" id="PTHR30146">
    <property type="entry name" value="LACI-RELATED TRANSCRIPTIONAL REPRESSOR"/>
    <property type="match status" value="1"/>
</dbReference>